<name>A0ABR1WX37_9PEZI</name>
<dbReference type="RefSeq" id="XP_066670622.1">
    <property type="nucleotide sequence ID" value="XM_066807004.1"/>
</dbReference>
<evidence type="ECO:0000313" key="4">
    <source>
        <dbReference type="Proteomes" id="UP001433268"/>
    </source>
</evidence>
<feature type="compositionally biased region" description="Basic and acidic residues" evidence="1">
    <location>
        <begin position="68"/>
        <end position="79"/>
    </location>
</feature>
<feature type="signal peptide" evidence="2">
    <location>
        <begin position="1"/>
        <end position="20"/>
    </location>
</feature>
<evidence type="ECO:0000256" key="2">
    <source>
        <dbReference type="SAM" id="SignalP"/>
    </source>
</evidence>
<protein>
    <submittedName>
        <fullName evidence="3">Uncharacterized protein</fullName>
    </submittedName>
</protein>
<sequence>MVSKPLLTCVFILWATSVTAAPLTNAGPEHSLAMAVRAALVARDDQTGYLVPGRQGEEEAAQIMAPSDRGDSTSKEARSAKRSNVVSTWGKPWIAKGQTGGNDNMPYVYEVHFVD</sequence>
<evidence type="ECO:0000256" key="1">
    <source>
        <dbReference type="SAM" id="MobiDB-lite"/>
    </source>
</evidence>
<evidence type="ECO:0000313" key="3">
    <source>
        <dbReference type="EMBL" id="KAK8087728.1"/>
    </source>
</evidence>
<feature type="chain" id="PRO_5047523400" evidence="2">
    <location>
        <begin position="21"/>
        <end position="115"/>
    </location>
</feature>
<comment type="caution">
    <text evidence="3">The sequence shown here is derived from an EMBL/GenBank/DDBJ whole genome shotgun (WGS) entry which is preliminary data.</text>
</comment>
<accession>A0ABR1WX37</accession>
<organism evidence="3 4">
    <name type="scientific">Apiospora hydei</name>
    <dbReference type="NCBI Taxonomy" id="1337664"/>
    <lineage>
        <taxon>Eukaryota</taxon>
        <taxon>Fungi</taxon>
        <taxon>Dikarya</taxon>
        <taxon>Ascomycota</taxon>
        <taxon>Pezizomycotina</taxon>
        <taxon>Sordariomycetes</taxon>
        <taxon>Xylariomycetidae</taxon>
        <taxon>Amphisphaeriales</taxon>
        <taxon>Apiosporaceae</taxon>
        <taxon>Apiospora</taxon>
    </lineage>
</organism>
<keyword evidence="2" id="KW-0732">Signal</keyword>
<feature type="region of interest" description="Disordered" evidence="1">
    <location>
        <begin position="50"/>
        <end position="83"/>
    </location>
</feature>
<dbReference type="Proteomes" id="UP001433268">
    <property type="component" value="Unassembled WGS sequence"/>
</dbReference>
<reference evidence="3 4" key="1">
    <citation type="submission" date="2023-01" db="EMBL/GenBank/DDBJ databases">
        <title>Analysis of 21 Apiospora genomes using comparative genomics revels a genus with tremendous synthesis potential of carbohydrate active enzymes and secondary metabolites.</title>
        <authorList>
            <person name="Sorensen T."/>
        </authorList>
    </citation>
    <scope>NUCLEOTIDE SEQUENCE [LARGE SCALE GENOMIC DNA]</scope>
    <source>
        <strain evidence="3 4">CBS 114990</strain>
    </source>
</reference>
<keyword evidence="4" id="KW-1185">Reference proteome</keyword>
<dbReference type="EMBL" id="JAQQWN010000004">
    <property type="protein sequence ID" value="KAK8087728.1"/>
    <property type="molecule type" value="Genomic_DNA"/>
</dbReference>
<proteinExistence type="predicted"/>
<gene>
    <name evidence="3" type="ORF">PG997_002689</name>
</gene>
<dbReference type="GeneID" id="92040064"/>